<dbReference type="Proteomes" id="UP000582837">
    <property type="component" value="Unassembled WGS sequence"/>
</dbReference>
<dbReference type="AlphaFoldDB" id="A0A841H6J0"/>
<accession>A0A841H6J0</accession>
<dbReference type="InterPro" id="IPR042226">
    <property type="entry name" value="eFR1_2_sf"/>
</dbReference>
<dbReference type="Gene3D" id="3.30.1330.30">
    <property type="match status" value="1"/>
</dbReference>
<gene>
    <name evidence="1" type="ORF">HNQ61_005401</name>
</gene>
<dbReference type="RefSeq" id="WP_170035570.1">
    <property type="nucleotide sequence ID" value="NZ_JABDTL010000001.1"/>
</dbReference>
<dbReference type="EMBL" id="JACHIA010000028">
    <property type="protein sequence ID" value="MBB6073730.1"/>
    <property type="molecule type" value="Genomic_DNA"/>
</dbReference>
<proteinExistence type="predicted"/>
<sequence>MISRQDLERLVQRPNGDSPVLSLFLDMSVDSNNKRNHGVFLNQKRAELEDRENRTVGTGNGSESGYGGLFQRIHDWIETSYEEANRGVVIYAEVNGDWFEALQFPVSVQNRMVVNDKPLVGPLAQVITSYQHVGVILLDREHVRILSVYLGTLLDELQFRGDPLPVPSNVKAGGYSQMRFQRRKREEMKHFFKDFAEEVDHFIQRYHPAELVLLGTDENVGRFREYLPEQTLAKVVYTGAAPVDAPASEVMARLEPYLRTEHERHDGELLAQVRDRAKHDYLATEGFQATLSALQEGRVDTLVVARDGEHEGVRCSQCGFVFVRPMARCLYDGNESLEPVDVMEEMVRLAQQQGAEIQFSDPAQLADLHGAAALLRY</sequence>
<comment type="caution">
    <text evidence="1">The sequence shown here is derived from an EMBL/GenBank/DDBJ whole genome shotgun (WGS) entry which is preliminary data.</text>
</comment>
<evidence type="ECO:0000313" key="2">
    <source>
        <dbReference type="Proteomes" id="UP000582837"/>
    </source>
</evidence>
<dbReference type="SUPFAM" id="SSF55315">
    <property type="entry name" value="L30e-like"/>
    <property type="match status" value="1"/>
</dbReference>
<dbReference type="InterPro" id="IPR029064">
    <property type="entry name" value="Ribosomal_eL30-like_sf"/>
</dbReference>
<dbReference type="Gene3D" id="3.30.420.60">
    <property type="entry name" value="eRF1 domain 2"/>
    <property type="match status" value="1"/>
</dbReference>
<keyword evidence="2" id="KW-1185">Reference proteome</keyword>
<name>A0A841H6J0_9BACT</name>
<dbReference type="InterPro" id="IPR041202">
    <property type="entry name" value="BaeRF_family10"/>
</dbReference>
<reference evidence="1 2" key="1">
    <citation type="submission" date="2020-08" db="EMBL/GenBank/DDBJ databases">
        <title>Genomic Encyclopedia of Type Strains, Phase IV (KMG-IV): sequencing the most valuable type-strain genomes for metagenomic binning, comparative biology and taxonomic classification.</title>
        <authorList>
            <person name="Goeker M."/>
        </authorList>
    </citation>
    <scope>NUCLEOTIDE SEQUENCE [LARGE SCALE GENOMIC DNA]</scope>
    <source>
        <strain evidence="1 2">DSM 29007</strain>
    </source>
</reference>
<dbReference type="SUPFAM" id="SSF53137">
    <property type="entry name" value="Translational machinery components"/>
    <property type="match status" value="1"/>
</dbReference>
<evidence type="ECO:0000313" key="1">
    <source>
        <dbReference type="EMBL" id="MBB6073730.1"/>
    </source>
</evidence>
<dbReference type="Pfam" id="PF18854">
    <property type="entry name" value="baeRF_family10"/>
    <property type="match status" value="1"/>
</dbReference>
<organism evidence="1 2">
    <name type="scientific">Longimicrobium terrae</name>
    <dbReference type="NCBI Taxonomy" id="1639882"/>
    <lineage>
        <taxon>Bacteria</taxon>
        <taxon>Pseudomonadati</taxon>
        <taxon>Gemmatimonadota</taxon>
        <taxon>Longimicrobiia</taxon>
        <taxon>Longimicrobiales</taxon>
        <taxon>Longimicrobiaceae</taxon>
        <taxon>Longimicrobium</taxon>
    </lineage>
</organism>
<protein>
    <submittedName>
        <fullName evidence="1">Peptide chain release factor subunit 1</fullName>
    </submittedName>
</protein>